<feature type="compositionally biased region" description="Polar residues" evidence="1">
    <location>
        <begin position="200"/>
        <end position="209"/>
    </location>
</feature>
<feature type="compositionally biased region" description="Polar residues" evidence="1">
    <location>
        <begin position="165"/>
        <end position="192"/>
    </location>
</feature>
<sequence length="328" mass="36505">MRHLVRWVYESLHHALSYQIKFSKVKIFIKTQLFFVSTHCQLPNEVVEMKRTPTEAEIDALWWHLRRTFAVKSPGNANTAIGNPPPVTMSPVTTRSTIPVAFSPHGIGISPGWRGVMPLDVADETVGLHDIGRPTRPSDASNRLSGSSAVWPGRESELKAPPSASPSLQQMRPLLQPSNLTQHFFGPSQPSNVREPPVQPTGQTDNQSGRRVGLRRQHSSLVVRPPGLELGKGRSASGSFHYRRGEIVGCPRVCEPTSRSPIDQSPEQMIDASPPPRARYSLASHPATSPRPLDAFLDEQPGDMSAWRMQVGKYHLVFHIKVEFRDYE</sequence>
<organism evidence="2 3">
    <name type="scientific">Protopolystoma xenopodis</name>
    <dbReference type="NCBI Taxonomy" id="117903"/>
    <lineage>
        <taxon>Eukaryota</taxon>
        <taxon>Metazoa</taxon>
        <taxon>Spiralia</taxon>
        <taxon>Lophotrochozoa</taxon>
        <taxon>Platyhelminthes</taxon>
        <taxon>Monogenea</taxon>
        <taxon>Polyopisthocotylea</taxon>
        <taxon>Polystomatidea</taxon>
        <taxon>Polystomatidae</taxon>
        <taxon>Protopolystoma</taxon>
    </lineage>
</organism>
<protein>
    <submittedName>
        <fullName evidence="2">Uncharacterized protein</fullName>
    </submittedName>
</protein>
<evidence type="ECO:0000313" key="3">
    <source>
        <dbReference type="Proteomes" id="UP000784294"/>
    </source>
</evidence>
<dbReference type="AlphaFoldDB" id="A0A448XAX2"/>
<evidence type="ECO:0000313" key="2">
    <source>
        <dbReference type="EMBL" id="VEL32605.1"/>
    </source>
</evidence>
<proteinExistence type="predicted"/>
<evidence type="ECO:0000256" key="1">
    <source>
        <dbReference type="SAM" id="MobiDB-lite"/>
    </source>
</evidence>
<feature type="region of interest" description="Disordered" evidence="1">
    <location>
        <begin position="130"/>
        <end position="214"/>
    </location>
</feature>
<dbReference type="EMBL" id="CAAALY010244401">
    <property type="protein sequence ID" value="VEL32605.1"/>
    <property type="molecule type" value="Genomic_DNA"/>
</dbReference>
<reference evidence="2" key="1">
    <citation type="submission" date="2018-11" db="EMBL/GenBank/DDBJ databases">
        <authorList>
            <consortium name="Pathogen Informatics"/>
        </authorList>
    </citation>
    <scope>NUCLEOTIDE SEQUENCE</scope>
</reference>
<name>A0A448XAX2_9PLAT</name>
<keyword evidence="3" id="KW-1185">Reference proteome</keyword>
<feature type="compositionally biased region" description="Polar residues" evidence="1">
    <location>
        <begin position="138"/>
        <end position="148"/>
    </location>
</feature>
<dbReference type="Proteomes" id="UP000784294">
    <property type="component" value="Unassembled WGS sequence"/>
</dbReference>
<gene>
    <name evidence="2" type="ORF">PXEA_LOCUS26045</name>
</gene>
<accession>A0A448XAX2</accession>
<comment type="caution">
    <text evidence="2">The sequence shown here is derived from an EMBL/GenBank/DDBJ whole genome shotgun (WGS) entry which is preliminary data.</text>
</comment>